<dbReference type="NCBIfam" id="TIGR04141">
    <property type="entry name" value="TIGR04141 family sporadically distributed protein"/>
    <property type="match status" value="1"/>
</dbReference>
<dbReference type="EMBL" id="JANFMP010000037">
    <property type="protein sequence ID" value="MDG4527736.1"/>
    <property type="molecule type" value="Genomic_DNA"/>
</dbReference>
<name>A0A9X4MVI2_STRSU</name>
<reference evidence="1" key="1">
    <citation type="submission" date="2022-07" db="EMBL/GenBank/DDBJ databases">
        <title>Whole Genome Sequencing of Streptococcus suis.</title>
        <authorList>
            <person name="Dai X."/>
            <person name="Huang J."/>
            <person name="Wang L."/>
        </authorList>
    </citation>
    <scope>NUCLEOTIDE SEQUENCE</scope>
    <source>
        <strain evidence="1">XNB2</strain>
    </source>
</reference>
<evidence type="ECO:0000313" key="1">
    <source>
        <dbReference type="EMBL" id="MDG4527736.1"/>
    </source>
</evidence>
<accession>A0A9X4MVI2</accession>
<evidence type="ECO:0000313" key="2">
    <source>
        <dbReference type="Proteomes" id="UP001152875"/>
    </source>
</evidence>
<dbReference type="RefSeq" id="WP_277944724.1">
    <property type="nucleotide sequence ID" value="NZ_JANFMO010000040.1"/>
</dbReference>
<dbReference type="Proteomes" id="UP001152875">
    <property type="component" value="Unassembled WGS sequence"/>
</dbReference>
<protein>
    <submittedName>
        <fullName evidence="1">TIGR04141 family sporadically distributed protein</fullName>
    </submittedName>
</protein>
<dbReference type="Pfam" id="PF19614">
    <property type="entry name" value="DUF6119"/>
    <property type="match status" value="1"/>
</dbReference>
<dbReference type="AlphaFoldDB" id="A0A9X4MVI2"/>
<proteinExistence type="predicted"/>
<gene>
    <name evidence="1" type="ORF">NOL13_10110</name>
</gene>
<comment type="caution">
    <text evidence="1">The sequence shown here is derived from an EMBL/GenBank/DDBJ whole genome shotgun (WGS) entry which is preliminary data.</text>
</comment>
<organism evidence="1 2">
    <name type="scientific">Streptococcus suis</name>
    <dbReference type="NCBI Taxonomy" id="1307"/>
    <lineage>
        <taxon>Bacteria</taxon>
        <taxon>Bacillati</taxon>
        <taxon>Bacillota</taxon>
        <taxon>Bacilli</taxon>
        <taxon>Lactobacillales</taxon>
        <taxon>Streptococcaceae</taxon>
        <taxon>Streptococcus</taxon>
    </lineage>
</organism>
<sequence length="616" mass="71039">MKKYIKYNVVLHNESDFNKCIKSDYVSLDYKIVDVSTIIGITEGRIYIADSMESPVEWIDELNMYTKTYLDKSVYINKSNKAIMMLKYKGKIFSFIYGYGRTMLESSTIVKNFGLRTAINLISDENIKSLSTLNISDDYVDIQRQALNFVSQNSIPINTNSEILKSISGRAAKQSQFSSISGSDNILFSASSESSIQVVIDDLMRAYDSESYKEKGFEWIDYIQAVRENNIISELDKKLIDTISNSELDKISICPNKIIDNGIIGGYFIKGMNQGLVFDNFYDEIPTKDFVEYILQTNKVKIDKLKGSSLYFWNTETGSPERIANIYDCILFETDYEGERYFINNGDWFRIESDYFNRILKKINLIPKSSIVAPPYKAKSGDGSYDEGIYNKEFAEQNKTIYILFDKHNFKGTQWGRSKVEPADIISRNGQFVHVKKGGSSSTLSHLFAQGSVSSQLLKNEQEFRDFIDNKVSQKFVLNFTDGIEPEVVFGIIDRRYNRPYRDFLPVFSMINLCQAYDTITNLGYGCSILPIGQEISEMDLLNKREKQILSWIEENLIDELTVKQILEHLSKDCAIQDIKEPTLRKYLKKFEEEIRRIESRRDGRFKKYKLLSDIG</sequence>
<dbReference type="InterPro" id="IPR026487">
    <property type="entry name" value="CHP04141"/>
</dbReference>